<feature type="domain" description="Beta-lactamase-related" evidence="2">
    <location>
        <begin position="11"/>
        <end position="336"/>
    </location>
</feature>
<name>A0A0F8A5S6_9HYPO</name>
<keyword evidence="5" id="KW-1185">Reference proteome</keyword>
<dbReference type="SUPFAM" id="SSF56601">
    <property type="entry name" value="beta-lactamase/transpeptidase-like"/>
    <property type="match status" value="1"/>
</dbReference>
<dbReference type="AlphaFoldDB" id="A0A0F8A5S6"/>
<evidence type="ECO:0000313" key="4">
    <source>
        <dbReference type="EMBL" id="KJZ75844.1"/>
    </source>
</evidence>
<evidence type="ECO:0000259" key="3">
    <source>
        <dbReference type="Pfam" id="PF11954"/>
    </source>
</evidence>
<sequence length="495" mass="55335">MDLVCSYDFPAYVTKLLDHHHVPGMSVAVVQGDQVASAASGKASLEAPKGFTADTLLPVGSAAKSLTAAAVLILTEQYPGINLNSTMASLLPDDFAMPAETHADVTVEDVLSHRTGMGSHDFSILGRYAEQPDDARSITRNLRNLTCVAKNRSEHVYCNMMYTVATYLVEHVSGMSFGEFLNKHIFQPLEMKSTYLFRDAVYAGGRGDGLAIGYSWNKLGQRNKATQCRDGIESQGAGQVYTSANDYIKWVRAMMLRRGPITERVFEELTRPRIQIDPEASDETRPFYALGWQVYNYNGYRVVSHDGGEGACLCNHFFLPDLKFGAVILANSYQAHPVMARLTCKLIDSFLHPAPNGMMALNQQFESDGEGENDGFDMEGYEHMLFPESVNPEPQRLPLSAYTGRYKNVGYHVLEVRDKDGALFIDGMERSFSFTLTMKHICSQTKYIAYLSQMFEDVKMIGKIEFRLENNRAVEMGMDLEDSTNGYVWFERLDA</sequence>
<evidence type="ECO:0000313" key="5">
    <source>
        <dbReference type="Proteomes" id="UP000054481"/>
    </source>
</evidence>
<feature type="domain" description="Peptidase S12 Pab87-related C-terminal" evidence="3">
    <location>
        <begin position="390"/>
        <end position="486"/>
    </location>
</feature>
<comment type="similarity">
    <text evidence="1">Belongs to the peptidase S12 family.</text>
</comment>
<gene>
    <name evidence="4" type="ORF">HIM_04668</name>
</gene>
<evidence type="ECO:0008006" key="6">
    <source>
        <dbReference type="Google" id="ProtNLM"/>
    </source>
</evidence>
<proteinExistence type="inferred from homology"/>
<accession>A0A0F8A5S6</accession>
<dbReference type="InterPro" id="IPR001466">
    <property type="entry name" value="Beta-lactam-related"/>
</dbReference>
<dbReference type="PANTHER" id="PTHR46825:SF9">
    <property type="entry name" value="BETA-LACTAMASE-RELATED DOMAIN-CONTAINING PROTEIN"/>
    <property type="match status" value="1"/>
</dbReference>
<protein>
    <recommendedName>
        <fullName evidence="6">Beta-lactamase-related domain-containing protein</fullName>
    </recommendedName>
</protein>
<dbReference type="PANTHER" id="PTHR46825">
    <property type="entry name" value="D-ALANYL-D-ALANINE-CARBOXYPEPTIDASE/ENDOPEPTIDASE AMPH"/>
    <property type="match status" value="1"/>
</dbReference>
<dbReference type="Gene3D" id="3.40.710.10">
    <property type="entry name" value="DD-peptidase/beta-lactamase superfamily"/>
    <property type="match status" value="1"/>
</dbReference>
<dbReference type="Proteomes" id="UP000054481">
    <property type="component" value="Unassembled WGS sequence"/>
</dbReference>
<dbReference type="InterPro" id="IPR050491">
    <property type="entry name" value="AmpC-like"/>
</dbReference>
<evidence type="ECO:0000256" key="1">
    <source>
        <dbReference type="ARBA" id="ARBA00038215"/>
    </source>
</evidence>
<dbReference type="OrthoDB" id="5946976at2759"/>
<dbReference type="Pfam" id="PF11954">
    <property type="entry name" value="DUF3471"/>
    <property type="match status" value="1"/>
</dbReference>
<evidence type="ECO:0000259" key="2">
    <source>
        <dbReference type="Pfam" id="PF00144"/>
    </source>
</evidence>
<organism evidence="4 5">
    <name type="scientific">Hirsutella minnesotensis 3608</name>
    <dbReference type="NCBI Taxonomy" id="1043627"/>
    <lineage>
        <taxon>Eukaryota</taxon>
        <taxon>Fungi</taxon>
        <taxon>Dikarya</taxon>
        <taxon>Ascomycota</taxon>
        <taxon>Pezizomycotina</taxon>
        <taxon>Sordariomycetes</taxon>
        <taxon>Hypocreomycetidae</taxon>
        <taxon>Hypocreales</taxon>
        <taxon>Ophiocordycipitaceae</taxon>
        <taxon>Hirsutella</taxon>
    </lineage>
</organism>
<reference evidence="4 5" key="1">
    <citation type="journal article" date="2014" name="Genome Biol. Evol.">
        <title>Comparative genomics and transcriptomics analyses reveal divergent lifestyle features of nematode endoparasitic fungus Hirsutella minnesotensis.</title>
        <authorList>
            <person name="Lai Y."/>
            <person name="Liu K."/>
            <person name="Zhang X."/>
            <person name="Zhang X."/>
            <person name="Li K."/>
            <person name="Wang N."/>
            <person name="Shu C."/>
            <person name="Wu Y."/>
            <person name="Wang C."/>
            <person name="Bushley K.E."/>
            <person name="Xiang M."/>
            <person name="Liu X."/>
        </authorList>
    </citation>
    <scope>NUCLEOTIDE SEQUENCE [LARGE SCALE GENOMIC DNA]</scope>
    <source>
        <strain evidence="4 5">3608</strain>
    </source>
</reference>
<dbReference type="InterPro" id="IPR021860">
    <property type="entry name" value="Peptidase_S12_Pab87-rel_C"/>
</dbReference>
<dbReference type="InterPro" id="IPR012338">
    <property type="entry name" value="Beta-lactam/transpept-like"/>
</dbReference>
<dbReference type="EMBL" id="KQ030514">
    <property type="protein sequence ID" value="KJZ75844.1"/>
    <property type="molecule type" value="Genomic_DNA"/>
</dbReference>
<dbReference type="Pfam" id="PF00144">
    <property type="entry name" value="Beta-lactamase"/>
    <property type="match status" value="1"/>
</dbReference>